<keyword evidence="11" id="KW-1185">Reference proteome</keyword>
<dbReference type="GO" id="GO:0003677">
    <property type="term" value="F:DNA binding"/>
    <property type="evidence" value="ECO:0007669"/>
    <property type="project" value="UniProtKB-KW"/>
</dbReference>
<evidence type="ECO:0000256" key="3">
    <source>
        <dbReference type="ARBA" id="ARBA00023125"/>
    </source>
</evidence>
<dbReference type="GO" id="GO:0009744">
    <property type="term" value="P:response to sucrose"/>
    <property type="evidence" value="ECO:0007669"/>
    <property type="project" value="UniProtKB-ARBA"/>
</dbReference>
<feature type="region of interest" description="Disordered" evidence="6">
    <location>
        <begin position="41"/>
        <end position="91"/>
    </location>
</feature>
<dbReference type="InterPro" id="IPR001005">
    <property type="entry name" value="SANT/Myb"/>
</dbReference>
<evidence type="ECO:0000313" key="11">
    <source>
        <dbReference type="Proteomes" id="UP001140949"/>
    </source>
</evidence>
<evidence type="ECO:0000256" key="5">
    <source>
        <dbReference type="ARBA" id="ARBA00023242"/>
    </source>
</evidence>
<evidence type="ECO:0000259" key="9">
    <source>
        <dbReference type="PROSITE" id="PS51294"/>
    </source>
</evidence>
<dbReference type="AlphaFoldDB" id="A0AAX6IE31"/>
<dbReference type="InterPro" id="IPR009057">
    <property type="entry name" value="Homeodomain-like_sf"/>
</dbReference>
<dbReference type="Gene3D" id="1.10.10.60">
    <property type="entry name" value="Homeodomain-like"/>
    <property type="match status" value="1"/>
</dbReference>
<keyword evidence="3" id="KW-0238">DNA-binding</keyword>
<dbReference type="GO" id="GO:0009723">
    <property type="term" value="P:response to ethylene"/>
    <property type="evidence" value="ECO:0007669"/>
    <property type="project" value="TreeGrafter"/>
</dbReference>
<feature type="domain" description="HTH myb-type" evidence="9">
    <location>
        <begin position="85"/>
        <end position="141"/>
    </location>
</feature>
<proteinExistence type="predicted"/>
<protein>
    <submittedName>
        <fullName evidence="10">Uncharacterized protein</fullName>
    </submittedName>
</protein>
<keyword evidence="2" id="KW-0805">Transcription regulation</keyword>
<evidence type="ECO:0000259" key="7">
    <source>
        <dbReference type="PROSITE" id="PS50090"/>
    </source>
</evidence>
<evidence type="ECO:0000256" key="2">
    <source>
        <dbReference type="ARBA" id="ARBA00023015"/>
    </source>
</evidence>
<dbReference type="Pfam" id="PF00249">
    <property type="entry name" value="Myb_DNA-binding"/>
    <property type="match status" value="1"/>
</dbReference>
<comment type="caution">
    <text evidence="10">The sequence shown here is derived from an EMBL/GenBank/DDBJ whole genome shotgun (WGS) entry which is preliminary data.</text>
</comment>
<evidence type="ECO:0000256" key="1">
    <source>
        <dbReference type="ARBA" id="ARBA00004123"/>
    </source>
</evidence>
<sequence>MSRRCSHCSSNGHNSRTCPARGVKLFGVRLDNSSIRKSASMGNLMHHSGGGGGSSPDGVDGGGPAEKEEGGYASEGFVKGSGSGRERKKGVAWTEEEHKKFLLGLRKLGKGDWRGISRDYVVSRSPTQVASHAQKYFIRQSNVNRRKKRSSLFDIVPDESGDSQAFTIGSEEPEAEGSIPLPARPSLDAELEAVGSISHERVGSPLPKPETVQYSYPVMYPAFYPAYYPIPLPFYPGYMPGYRVETMENKETTENKAHGVFKPTALHSQIPISADQLVDMTTLSLRDSVGQGSPSSAAPSLLGCSERHSAFHAITQPAAGSSMNSGSSPIHAI</sequence>
<evidence type="ECO:0000256" key="6">
    <source>
        <dbReference type="SAM" id="MobiDB-lite"/>
    </source>
</evidence>
<evidence type="ECO:0000313" key="10">
    <source>
        <dbReference type="EMBL" id="KAJ6850625.1"/>
    </source>
</evidence>
<dbReference type="GO" id="GO:0009739">
    <property type="term" value="P:response to gibberellin"/>
    <property type="evidence" value="ECO:0007669"/>
    <property type="project" value="TreeGrafter"/>
</dbReference>
<dbReference type="SUPFAM" id="SSF46689">
    <property type="entry name" value="Homeodomain-like"/>
    <property type="match status" value="1"/>
</dbReference>
<dbReference type="PANTHER" id="PTHR44191">
    <property type="entry name" value="TRANSCRIPTION FACTOR KUA1"/>
    <property type="match status" value="1"/>
</dbReference>
<feature type="compositionally biased region" description="Gly residues" evidence="6">
    <location>
        <begin position="48"/>
        <end position="64"/>
    </location>
</feature>
<organism evidence="10 11">
    <name type="scientific">Iris pallida</name>
    <name type="common">Sweet iris</name>
    <dbReference type="NCBI Taxonomy" id="29817"/>
    <lineage>
        <taxon>Eukaryota</taxon>
        <taxon>Viridiplantae</taxon>
        <taxon>Streptophyta</taxon>
        <taxon>Embryophyta</taxon>
        <taxon>Tracheophyta</taxon>
        <taxon>Spermatophyta</taxon>
        <taxon>Magnoliopsida</taxon>
        <taxon>Liliopsida</taxon>
        <taxon>Asparagales</taxon>
        <taxon>Iridaceae</taxon>
        <taxon>Iridoideae</taxon>
        <taxon>Irideae</taxon>
        <taxon>Iris</taxon>
    </lineage>
</organism>
<dbReference type="PROSITE" id="PS51294">
    <property type="entry name" value="HTH_MYB"/>
    <property type="match status" value="1"/>
</dbReference>
<dbReference type="GO" id="GO:0006355">
    <property type="term" value="P:regulation of DNA-templated transcription"/>
    <property type="evidence" value="ECO:0007669"/>
    <property type="project" value="UniProtKB-ARBA"/>
</dbReference>
<dbReference type="Proteomes" id="UP001140949">
    <property type="component" value="Unassembled WGS sequence"/>
</dbReference>
<dbReference type="CDD" id="cd00167">
    <property type="entry name" value="SANT"/>
    <property type="match status" value="1"/>
</dbReference>
<name>A0AAX6IE31_IRIPA</name>
<gene>
    <name evidence="10" type="ORF">M6B38_263885</name>
</gene>
<dbReference type="InterPro" id="IPR017884">
    <property type="entry name" value="SANT_dom"/>
</dbReference>
<dbReference type="PROSITE" id="PS51293">
    <property type="entry name" value="SANT"/>
    <property type="match status" value="1"/>
</dbReference>
<dbReference type="NCBIfam" id="TIGR01557">
    <property type="entry name" value="myb_SHAQKYF"/>
    <property type="match status" value="1"/>
</dbReference>
<dbReference type="PANTHER" id="PTHR44191:SF26">
    <property type="entry name" value="TRANSCRIPTION FACTOR KUA1"/>
    <property type="match status" value="1"/>
</dbReference>
<reference evidence="10" key="1">
    <citation type="journal article" date="2023" name="GigaByte">
        <title>Genome assembly of the bearded iris, Iris pallida Lam.</title>
        <authorList>
            <person name="Bruccoleri R.E."/>
            <person name="Oakeley E.J."/>
            <person name="Faust A.M.E."/>
            <person name="Altorfer M."/>
            <person name="Dessus-Babus S."/>
            <person name="Burckhardt D."/>
            <person name="Oertli M."/>
            <person name="Naumann U."/>
            <person name="Petersen F."/>
            <person name="Wong J."/>
        </authorList>
    </citation>
    <scope>NUCLEOTIDE SEQUENCE</scope>
    <source>
        <strain evidence="10">GSM-AAB239-AS_SAM_17_03QT</strain>
    </source>
</reference>
<dbReference type="EMBL" id="JANAVB010002795">
    <property type="protein sequence ID" value="KAJ6850625.1"/>
    <property type="molecule type" value="Genomic_DNA"/>
</dbReference>
<evidence type="ECO:0000259" key="8">
    <source>
        <dbReference type="PROSITE" id="PS51293"/>
    </source>
</evidence>
<feature type="domain" description="Myb-like" evidence="7">
    <location>
        <begin position="85"/>
        <end position="137"/>
    </location>
</feature>
<dbReference type="SMART" id="SM00717">
    <property type="entry name" value="SANT"/>
    <property type="match status" value="1"/>
</dbReference>
<evidence type="ECO:0000256" key="4">
    <source>
        <dbReference type="ARBA" id="ARBA00023163"/>
    </source>
</evidence>
<reference evidence="10" key="2">
    <citation type="submission" date="2023-04" db="EMBL/GenBank/DDBJ databases">
        <authorList>
            <person name="Bruccoleri R.E."/>
            <person name="Oakeley E.J."/>
            <person name="Faust A.-M."/>
            <person name="Dessus-Babus S."/>
            <person name="Altorfer M."/>
            <person name="Burckhardt D."/>
            <person name="Oertli M."/>
            <person name="Naumann U."/>
            <person name="Petersen F."/>
            <person name="Wong J."/>
        </authorList>
    </citation>
    <scope>NUCLEOTIDE SEQUENCE</scope>
    <source>
        <strain evidence="10">GSM-AAB239-AS_SAM_17_03QT</strain>
        <tissue evidence="10">Leaf</tissue>
    </source>
</reference>
<keyword evidence="4" id="KW-0804">Transcription</keyword>
<dbReference type="FunFam" id="1.10.10.60:FF:000009">
    <property type="entry name" value="transcription factor MYB1R1"/>
    <property type="match status" value="1"/>
</dbReference>
<dbReference type="GO" id="GO:0005634">
    <property type="term" value="C:nucleus"/>
    <property type="evidence" value="ECO:0007669"/>
    <property type="project" value="UniProtKB-SubCell"/>
</dbReference>
<dbReference type="InterPro" id="IPR006447">
    <property type="entry name" value="Myb_dom_plants"/>
</dbReference>
<dbReference type="InterPro" id="IPR017930">
    <property type="entry name" value="Myb_dom"/>
</dbReference>
<keyword evidence="5" id="KW-0539">Nucleus</keyword>
<accession>A0AAX6IE31</accession>
<dbReference type="PROSITE" id="PS50090">
    <property type="entry name" value="MYB_LIKE"/>
    <property type="match status" value="1"/>
</dbReference>
<comment type="subcellular location">
    <subcellularLocation>
        <location evidence="1">Nucleus</location>
    </subcellularLocation>
</comment>
<feature type="domain" description="SANT" evidence="8">
    <location>
        <begin position="93"/>
        <end position="141"/>
    </location>
</feature>
<dbReference type="InterPro" id="IPR052245">
    <property type="entry name" value="Plant_Stress_Dev_TF"/>
</dbReference>